<sequence length="83" mass="8714">MLERAGQRFLDDPVAGQIDVSGQIPGGPLDVQARRQPGLLAALKQVHRVGKAALVGAQDPVDALDQQALGLLGTAYFPAVDDR</sequence>
<evidence type="ECO:0000313" key="1">
    <source>
        <dbReference type="EMBL" id="TKK90417.1"/>
    </source>
</evidence>
<gene>
    <name evidence="1" type="ORF">FDA94_05280</name>
</gene>
<evidence type="ECO:0000313" key="2">
    <source>
        <dbReference type="Proteomes" id="UP000308705"/>
    </source>
</evidence>
<dbReference type="Proteomes" id="UP000308705">
    <property type="component" value="Unassembled WGS sequence"/>
</dbReference>
<accession>A0A4U3MQ66</accession>
<organism evidence="1 2">
    <name type="scientific">Herbidospora galbida</name>
    <dbReference type="NCBI Taxonomy" id="2575442"/>
    <lineage>
        <taxon>Bacteria</taxon>
        <taxon>Bacillati</taxon>
        <taxon>Actinomycetota</taxon>
        <taxon>Actinomycetes</taxon>
        <taxon>Streptosporangiales</taxon>
        <taxon>Streptosporangiaceae</taxon>
        <taxon>Herbidospora</taxon>
    </lineage>
</organism>
<protein>
    <submittedName>
        <fullName evidence="1">Uncharacterized protein</fullName>
    </submittedName>
</protein>
<dbReference type="RefSeq" id="WP_137245889.1">
    <property type="nucleotide sequence ID" value="NZ_SZQA01000003.1"/>
</dbReference>
<dbReference type="EMBL" id="SZQA01000003">
    <property type="protein sequence ID" value="TKK90417.1"/>
    <property type="molecule type" value="Genomic_DNA"/>
</dbReference>
<comment type="caution">
    <text evidence="1">The sequence shown here is derived from an EMBL/GenBank/DDBJ whole genome shotgun (WGS) entry which is preliminary data.</text>
</comment>
<dbReference type="OrthoDB" id="3542096at2"/>
<proteinExistence type="predicted"/>
<reference evidence="1 2" key="1">
    <citation type="submission" date="2019-04" db="EMBL/GenBank/DDBJ databases">
        <title>Herbidospora sp. NEAU-GS14.nov., a novel actinomycete isolated from soil.</title>
        <authorList>
            <person name="Han L."/>
        </authorList>
    </citation>
    <scope>NUCLEOTIDE SEQUENCE [LARGE SCALE GENOMIC DNA]</scope>
    <source>
        <strain evidence="1 2">NEAU-GS14</strain>
    </source>
</reference>
<keyword evidence="2" id="KW-1185">Reference proteome</keyword>
<name>A0A4U3MQ66_9ACTN</name>
<dbReference type="AlphaFoldDB" id="A0A4U3MQ66"/>